<dbReference type="InterPro" id="IPR009057">
    <property type="entry name" value="Homeodomain-like_sf"/>
</dbReference>
<keyword evidence="2" id="KW-0238">DNA-binding</keyword>
<dbReference type="RefSeq" id="WP_147189547.1">
    <property type="nucleotide sequence ID" value="NZ_CP042435.1"/>
</dbReference>
<dbReference type="SUPFAM" id="SSF46689">
    <property type="entry name" value="Homeodomain-like"/>
    <property type="match status" value="2"/>
</dbReference>
<gene>
    <name evidence="5" type="ORF">FRZ67_10700</name>
</gene>
<proteinExistence type="predicted"/>
<accession>A0A5B8V879</accession>
<evidence type="ECO:0000256" key="1">
    <source>
        <dbReference type="ARBA" id="ARBA00023015"/>
    </source>
</evidence>
<feature type="domain" description="HTH araC/xylS-type" evidence="4">
    <location>
        <begin position="236"/>
        <end position="334"/>
    </location>
</feature>
<keyword evidence="6" id="KW-1185">Reference proteome</keyword>
<protein>
    <submittedName>
        <fullName evidence="5">Helix-turn-helix transcriptional regulator</fullName>
    </submittedName>
</protein>
<dbReference type="InterPro" id="IPR018060">
    <property type="entry name" value="HTH_AraC"/>
</dbReference>
<dbReference type="AlphaFoldDB" id="A0A5B8V879"/>
<evidence type="ECO:0000256" key="3">
    <source>
        <dbReference type="ARBA" id="ARBA00023163"/>
    </source>
</evidence>
<keyword evidence="3" id="KW-0804">Transcription</keyword>
<dbReference type="OrthoDB" id="642439at2"/>
<evidence type="ECO:0000256" key="2">
    <source>
        <dbReference type="ARBA" id="ARBA00023125"/>
    </source>
</evidence>
<dbReference type="Gene3D" id="1.10.10.60">
    <property type="entry name" value="Homeodomain-like"/>
    <property type="match status" value="2"/>
</dbReference>
<dbReference type="PANTHER" id="PTHR43280:SF2">
    <property type="entry name" value="HTH-TYPE TRANSCRIPTIONAL REGULATOR EXSA"/>
    <property type="match status" value="1"/>
</dbReference>
<name>A0A5B8V879_9BACT</name>
<evidence type="ECO:0000313" key="6">
    <source>
        <dbReference type="Proteomes" id="UP000321533"/>
    </source>
</evidence>
<dbReference type="KEGG" id="pgin:FRZ67_10700"/>
<dbReference type="PANTHER" id="PTHR43280">
    <property type="entry name" value="ARAC-FAMILY TRANSCRIPTIONAL REGULATOR"/>
    <property type="match status" value="1"/>
</dbReference>
<dbReference type="EMBL" id="CP042435">
    <property type="protein sequence ID" value="QEC67740.1"/>
    <property type="molecule type" value="Genomic_DNA"/>
</dbReference>
<evidence type="ECO:0000259" key="4">
    <source>
        <dbReference type="PROSITE" id="PS01124"/>
    </source>
</evidence>
<organism evidence="5 6">
    <name type="scientific">Panacibacter ginsenosidivorans</name>
    <dbReference type="NCBI Taxonomy" id="1813871"/>
    <lineage>
        <taxon>Bacteria</taxon>
        <taxon>Pseudomonadati</taxon>
        <taxon>Bacteroidota</taxon>
        <taxon>Chitinophagia</taxon>
        <taxon>Chitinophagales</taxon>
        <taxon>Chitinophagaceae</taxon>
        <taxon>Panacibacter</taxon>
    </lineage>
</organism>
<dbReference type="GO" id="GO:0003700">
    <property type="term" value="F:DNA-binding transcription factor activity"/>
    <property type="evidence" value="ECO:0007669"/>
    <property type="project" value="InterPro"/>
</dbReference>
<dbReference type="SMART" id="SM00342">
    <property type="entry name" value="HTH_ARAC"/>
    <property type="match status" value="1"/>
</dbReference>
<dbReference type="Proteomes" id="UP000321533">
    <property type="component" value="Chromosome"/>
</dbReference>
<sequence>MSNAAYYGKLLMPLILFGWSKPLIVDNLELKTILLMPYVHLINEQNKLSLNKPADTDRIYYSELREWFTNNAFRSFSVKYVVEGAITYRCGQKEYKVEKNHFLLTSKQPFVKAYFESKQPVKSICIDICPSSIAETFSVLHHKEEHNLDNYMTGYFECPHFFEHVYNTGQTQLGLQLKQLSIALKNGLIYEDIVNEEWFLRLTEEIVLQEKQNCFSLNNISSRKVSTRKETYERLLTGREFIHAHYLQNPEIAEVARHCNLSVYHFFRSFKQAFKISPYQYMLQLRLQHALELLKTGIYSVTDIASLCSFPDVFSFSKAFKKQYGLSPNYYIRSIFESTSSAKL</sequence>
<evidence type="ECO:0000313" key="5">
    <source>
        <dbReference type="EMBL" id="QEC67740.1"/>
    </source>
</evidence>
<reference evidence="5 6" key="1">
    <citation type="journal article" date="2016" name="Int. J. Syst. Evol. Microbiol.">
        <title>Panacibacter ginsenosidivorans gen. nov., sp. nov., with ginsenoside converting activity isolated from soil of a ginseng field.</title>
        <authorList>
            <person name="Siddiqi M.Z."/>
            <person name="Muhammad Shafi S."/>
            <person name="Choi K.D."/>
            <person name="Im W.T."/>
        </authorList>
    </citation>
    <scope>NUCLEOTIDE SEQUENCE [LARGE SCALE GENOMIC DNA]</scope>
    <source>
        <strain evidence="5 6">Gsoil1550</strain>
    </source>
</reference>
<dbReference type="PROSITE" id="PS01124">
    <property type="entry name" value="HTH_ARAC_FAMILY_2"/>
    <property type="match status" value="1"/>
</dbReference>
<dbReference type="GO" id="GO:0043565">
    <property type="term" value="F:sequence-specific DNA binding"/>
    <property type="evidence" value="ECO:0007669"/>
    <property type="project" value="InterPro"/>
</dbReference>
<dbReference type="Pfam" id="PF12833">
    <property type="entry name" value="HTH_18"/>
    <property type="match status" value="1"/>
</dbReference>
<keyword evidence="1" id="KW-0805">Transcription regulation</keyword>